<dbReference type="InterPro" id="IPR014710">
    <property type="entry name" value="RmlC-like_jellyroll"/>
</dbReference>
<name>A0A1M7BX02_9BACT</name>
<protein>
    <submittedName>
        <fullName evidence="2">Cupin domain protein</fullName>
    </submittedName>
</protein>
<dbReference type="RefSeq" id="WP_073080684.1">
    <property type="nucleotide sequence ID" value="NZ_FRBL01000004.1"/>
</dbReference>
<dbReference type="STRING" id="1419482.SAMN05444266_104112"/>
<gene>
    <name evidence="2" type="ORF">SAMN05444266_104112</name>
</gene>
<evidence type="ECO:0000313" key="2">
    <source>
        <dbReference type="EMBL" id="SHL59545.1"/>
    </source>
</evidence>
<feature type="domain" description="Cupin type-2" evidence="1">
    <location>
        <begin position="41"/>
        <end position="96"/>
    </location>
</feature>
<evidence type="ECO:0000259" key="1">
    <source>
        <dbReference type="Pfam" id="PF07883"/>
    </source>
</evidence>
<dbReference type="Pfam" id="PF07883">
    <property type="entry name" value="Cupin_2"/>
    <property type="match status" value="1"/>
</dbReference>
<dbReference type="CDD" id="cd02238">
    <property type="entry name" value="cupin_KdgF"/>
    <property type="match status" value="1"/>
</dbReference>
<sequence length="115" mass="13001">MSKKPESQIFQFEQEIAWESPSPGIERQIFGYDDRVMLVKVKFEKGAVGTMHQHPHTQVTYVESGAFEFTIGNETRIIRAGDGCYMPSNVMHGCTCLEAGVLIDTFSPHREDFLS</sequence>
<dbReference type="SUPFAM" id="SSF51182">
    <property type="entry name" value="RmlC-like cupins"/>
    <property type="match status" value="1"/>
</dbReference>
<dbReference type="InterPro" id="IPR013096">
    <property type="entry name" value="Cupin_2"/>
</dbReference>
<organism evidence="2 3">
    <name type="scientific">Chitinophaga jiangningensis</name>
    <dbReference type="NCBI Taxonomy" id="1419482"/>
    <lineage>
        <taxon>Bacteria</taxon>
        <taxon>Pseudomonadati</taxon>
        <taxon>Bacteroidota</taxon>
        <taxon>Chitinophagia</taxon>
        <taxon>Chitinophagales</taxon>
        <taxon>Chitinophagaceae</taxon>
        <taxon>Chitinophaga</taxon>
    </lineage>
</organism>
<keyword evidence="3" id="KW-1185">Reference proteome</keyword>
<dbReference type="Gene3D" id="2.60.120.10">
    <property type="entry name" value="Jelly Rolls"/>
    <property type="match status" value="1"/>
</dbReference>
<accession>A0A1M7BX02</accession>
<dbReference type="PIRSF" id="PIRSF029883">
    <property type="entry name" value="KdgF"/>
    <property type="match status" value="1"/>
</dbReference>
<dbReference type="InterPro" id="IPR011051">
    <property type="entry name" value="RmlC_Cupin_sf"/>
</dbReference>
<proteinExistence type="predicted"/>
<reference evidence="2 3" key="1">
    <citation type="submission" date="2016-11" db="EMBL/GenBank/DDBJ databases">
        <authorList>
            <person name="Jaros S."/>
            <person name="Januszkiewicz K."/>
            <person name="Wedrychowicz H."/>
        </authorList>
    </citation>
    <scope>NUCLEOTIDE SEQUENCE [LARGE SCALE GENOMIC DNA]</scope>
    <source>
        <strain evidence="2 3">DSM 27406</strain>
    </source>
</reference>
<dbReference type="Proteomes" id="UP000184420">
    <property type="component" value="Unassembled WGS sequence"/>
</dbReference>
<evidence type="ECO:0000313" key="3">
    <source>
        <dbReference type="Proteomes" id="UP000184420"/>
    </source>
</evidence>
<dbReference type="EMBL" id="FRBL01000004">
    <property type="protein sequence ID" value="SHL59545.1"/>
    <property type="molecule type" value="Genomic_DNA"/>
</dbReference>
<dbReference type="AlphaFoldDB" id="A0A1M7BX02"/>
<dbReference type="InterPro" id="IPR025499">
    <property type="entry name" value="KdgF"/>
</dbReference>
<dbReference type="PANTHER" id="PTHR40112:SF1">
    <property type="entry name" value="H2HPP ISOMERASE"/>
    <property type="match status" value="1"/>
</dbReference>
<dbReference type="InterPro" id="IPR052535">
    <property type="entry name" value="Bacilysin_H2HPP_isomerase"/>
</dbReference>
<dbReference type="OrthoDB" id="9811153at2"/>
<dbReference type="PANTHER" id="PTHR40112">
    <property type="entry name" value="H2HPP ISOMERASE"/>
    <property type="match status" value="1"/>
</dbReference>